<name>A0A0N5D228_THECL</name>
<dbReference type="PANTHER" id="PTHR23280">
    <property type="entry name" value="4.1 G PROTEIN"/>
    <property type="match status" value="1"/>
</dbReference>
<dbReference type="GO" id="GO:0005856">
    <property type="term" value="C:cytoskeleton"/>
    <property type="evidence" value="ECO:0007669"/>
    <property type="project" value="InterPro"/>
</dbReference>
<dbReference type="STRING" id="103827.A0A0N5D228"/>
<dbReference type="WBParaSite" id="TCLT_0000692201-mRNA-1">
    <property type="protein sequence ID" value="TCLT_0000692201-mRNA-1"/>
    <property type="gene ID" value="TCLT_0000692201"/>
</dbReference>
<organism evidence="5">
    <name type="scientific">Thelazia callipaeda</name>
    <name type="common">Oriental eyeworm</name>
    <name type="synonym">Parasitic nematode</name>
    <dbReference type="NCBI Taxonomy" id="103827"/>
    <lineage>
        <taxon>Eukaryota</taxon>
        <taxon>Metazoa</taxon>
        <taxon>Ecdysozoa</taxon>
        <taxon>Nematoda</taxon>
        <taxon>Chromadorea</taxon>
        <taxon>Rhabditida</taxon>
        <taxon>Spirurina</taxon>
        <taxon>Spiruromorpha</taxon>
        <taxon>Thelazioidea</taxon>
        <taxon>Thelaziidae</taxon>
        <taxon>Thelazia</taxon>
    </lineage>
</organism>
<feature type="domain" description="Band 4.1 C-terminal" evidence="2">
    <location>
        <begin position="283"/>
        <end position="372"/>
    </location>
</feature>
<reference evidence="5" key="1">
    <citation type="submission" date="2016-04" db="UniProtKB">
        <authorList>
            <consortium name="WormBaseParasite"/>
        </authorList>
    </citation>
    <scope>IDENTIFICATION</scope>
</reference>
<proteinExistence type="predicted"/>
<protein>
    <submittedName>
        <fullName evidence="5">4_1_CTD domain-containing protein</fullName>
    </submittedName>
</protein>
<dbReference type="EMBL" id="UYYF01004457">
    <property type="protein sequence ID" value="VDN04315.1"/>
    <property type="molecule type" value="Genomic_DNA"/>
</dbReference>
<evidence type="ECO:0000313" key="3">
    <source>
        <dbReference type="EMBL" id="VDN04315.1"/>
    </source>
</evidence>
<gene>
    <name evidence="3" type="ORF">TCLT_LOCUS6911</name>
</gene>
<feature type="compositionally biased region" description="Low complexity" evidence="1">
    <location>
        <begin position="38"/>
        <end position="48"/>
    </location>
</feature>
<evidence type="ECO:0000259" key="2">
    <source>
        <dbReference type="Pfam" id="PF05902"/>
    </source>
</evidence>
<dbReference type="OrthoDB" id="6589456at2759"/>
<sequence>MTRRLTNSSPLVVVKASPGSDERNKLKGKNKSKKDASSRGSESPSTSESDARLLQDSSIKLLKGNKEKSEVACKIQEEKKLGPEQILFKKRTEETYILKGAGTIPVDVSDAVGALEFYSFSNMRGECGIQGRVPHKEEVKSTIDSEEYGNLSHVIELLLHPKVFVASDEFKHLLISMRLLAGSIPCTKIDSWKETIHGPETIVTDVDSRGNVVKRMVRTEQVKHTVHKETFHSYNMSGQGKDNSMNVIETAHKSFTPSGEINLSKLQAPLMESDSHTYKSKSGSSEISGKDYSDIPGDLVSSRTITQGNRTIETITYKTERDGVIETHVEHRVTISSSDDIDHDAELSQAILEATKMNPDMAVEKIEVKQESQC</sequence>
<keyword evidence="4" id="KW-1185">Reference proteome</keyword>
<dbReference type="Pfam" id="PF05902">
    <property type="entry name" value="4_1_CTD"/>
    <property type="match status" value="1"/>
</dbReference>
<dbReference type="InterPro" id="IPR008379">
    <property type="entry name" value="Band_4.1_C"/>
</dbReference>
<dbReference type="GO" id="GO:0003779">
    <property type="term" value="F:actin binding"/>
    <property type="evidence" value="ECO:0007669"/>
    <property type="project" value="InterPro"/>
</dbReference>
<evidence type="ECO:0000313" key="4">
    <source>
        <dbReference type="Proteomes" id="UP000276776"/>
    </source>
</evidence>
<dbReference type="Proteomes" id="UP000276776">
    <property type="component" value="Unassembled WGS sequence"/>
</dbReference>
<dbReference type="GO" id="GO:0005198">
    <property type="term" value="F:structural molecule activity"/>
    <property type="evidence" value="ECO:0007669"/>
    <property type="project" value="InterPro"/>
</dbReference>
<dbReference type="PANTHER" id="PTHR23280:SF21">
    <property type="entry name" value="PROTEIN 4.1 HOMOLOG"/>
    <property type="match status" value="1"/>
</dbReference>
<feature type="region of interest" description="Disordered" evidence="1">
    <location>
        <begin position="274"/>
        <end position="301"/>
    </location>
</feature>
<feature type="region of interest" description="Disordered" evidence="1">
    <location>
        <begin position="1"/>
        <end position="54"/>
    </location>
</feature>
<accession>A0A0N5D228</accession>
<dbReference type="AlphaFoldDB" id="A0A0N5D228"/>
<dbReference type="GO" id="GO:0005886">
    <property type="term" value="C:plasma membrane"/>
    <property type="evidence" value="ECO:0007669"/>
    <property type="project" value="TreeGrafter"/>
</dbReference>
<feature type="compositionally biased region" description="Polar residues" evidence="1">
    <location>
        <begin position="1"/>
        <end position="10"/>
    </location>
</feature>
<dbReference type="GO" id="GO:0031032">
    <property type="term" value="P:actomyosin structure organization"/>
    <property type="evidence" value="ECO:0007669"/>
    <property type="project" value="TreeGrafter"/>
</dbReference>
<evidence type="ECO:0000256" key="1">
    <source>
        <dbReference type="SAM" id="MobiDB-lite"/>
    </source>
</evidence>
<reference evidence="3 4" key="2">
    <citation type="submission" date="2018-11" db="EMBL/GenBank/DDBJ databases">
        <authorList>
            <consortium name="Pathogen Informatics"/>
        </authorList>
    </citation>
    <scope>NUCLEOTIDE SEQUENCE [LARGE SCALE GENOMIC DNA]</scope>
</reference>
<evidence type="ECO:0000313" key="5">
    <source>
        <dbReference type="WBParaSite" id="TCLT_0000692201-mRNA-1"/>
    </source>
</evidence>